<dbReference type="SUPFAM" id="SSF47336">
    <property type="entry name" value="ACP-like"/>
    <property type="match status" value="1"/>
</dbReference>
<evidence type="ECO:0000313" key="3">
    <source>
        <dbReference type="EMBL" id="VAW93780.1"/>
    </source>
</evidence>
<feature type="domain" description="Carrier" evidence="2">
    <location>
        <begin position="575"/>
        <end position="650"/>
    </location>
</feature>
<proteinExistence type="predicted"/>
<dbReference type="PANTHER" id="PTHR22754">
    <property type="entry name" value="DISCO-INTERACTING PROTEIN 2 DIP2 -RELATED"/>
    <property type="match status" value="1"/>
</dbReference>
<dbReference type="Gene3D" id="3.30.300.30">
    <property type="match status" value="1"/>
</dbReference>
<reference evidence="3" key="1">
    <citation type="submission" date="2018-06" db="EMBL/GenBank/DDBJ databases">
        <authorList>
            <person name="Zhirakovskaya E."/>
        </authorList>
    </citation>
    <scope>NUCLEOTIDE SEQUENCE</scope>
</reference>
<dbReference type="GO" id="GO:0005886">
    <property type="term" value="C:plasma membrane"/>
    <property type="evidence" value="ECO:0007669"/>
    <property type="project" value="TreeGrafter"/>
</dbReference>
<feature type="transmembrane region" description="Helical" evidence="1">
    <location>
        <begin position="73"/>
        <end position="91"/>
    </location>
</feature>
<sequence>MNTFKTLTEAFNTQCQHNQTITYIEGKDKETVVSYAELQKRALGLLAYFQQRGLKQGDELIVFLKNNERFIDVFWACILGGIVPVPVAVGISDEHRSKLFKIFNKLSNGYIYIDSDNLQRLEKYSQAQAMQTEYAALAGKAIEHDSITDIDVSIAGQVANVQPDDLAFIQFSSGSTSDPKGVLLTHKNIITNVNAIAAGGGYTEQDCTLSWMPLTHDMGLIGFHINMLVWNMKQCIMATDLFSRRPLLWMQKASEYKATILCSPNFGYKHYLKSLVNKEVELDLSAVRLIYNGAEPISVDICEQFLSRLKTYGLKHNTMFTVYGLAEATLAVAFPELATDYRAIHLDRHDLLMGDKVSIVNANHSDAASFAIEGPAINDIEIKITDKDNNTLATEHIGDIQIKGASVTQGYYLNEEANATALTGDGWLNTGDLGFLHNNELVVTGRTKDIIFANGQNYFPHDLESIALQHEQLELGKVVVYGVSHPEQQKDELVIFILYRADMNEFLALARDVAKLVNSQAGLQVDTVVPVKRIPKTTSGKVQRRLLADAYLAGEFNDVLQAIHEQDASNEAVEENLTALQLQLLAICNEVVEDKTIRSEDNFFDVGISSLALAEIHAKIDDAYPDLIDVVDLFEFQTVIEVSKLIEEKQLVG</sequence>
<dbReference type="EMBL" id="UOFT01000034">
    <property type="protein sequence ID" value="VAW93780.1"/>
    <property type="molecule type" value="Genomic_DNA"/>
</dbReference>
<dbReference type="Gene3D" id="1.10.1200.10">
    <property type="entry name" value="ACP-like"/>
    <property type="match status" value="1"/>
</dbReference>
<dbReference type="InterPro" id="IPR036736">
    <property type="entry name" value="ACP-like_sf"/>
</dbReference>
<organism evidence="3">
    <name type="scientific">hydrothermal vent metagenome</name>
    <dbReference type="NCBI Taxonomy" id="652676"/>
    <lineage>
        <taxon>unclassified sequences</taxon>
        <taxon>metagenomes</taxon>
        <taxon>ecological metagenomes</taxon>
    </lineage>
</organism>
<dbReference type="InterPro" id="IPR045851">
    <property type="entry name" value="AMP-bd_C_sf"/>
</dbReference>
<dbReference type="InterPro" id="IPR009081">
    <property type="entry name" value="PP-bd_ACP"/>
</dbReference>
<keyword evidence="1" id="KW-0812">Transmembrane</keyword>
<dbReference type="PROSITE" id="PS00455">
    <property type="entry name" value="AMP_BINDING"/>
    <property type="match status" value="1"/>
</dbReference>
<accession>A0A3B0ZX23</accession>
<dbReference type="InterPro" id="IPR042099">
    <property type="entry name" value="ANL_N_sf"/>
</dbReference>
<keyword evidence="1" id="KW-1133">Transmembrane helix</keyword>
<name>A0A3B0ZX23_9ZZZZ</name>
<evidence type="ECO:0000256" key="1">
    <source>
        <dbReference type="SAM" id="Phobius"/>
    </source>
</evidence>
<keyword evidence="1" id="KW-0472">Membrane</keyword>
<evidence type="ECO:0000259" key="2">
    <source>
        <dbReference type="PROSITE" id="PS50075"/>
    </source>
</evidence>
<dbReference type="InterPro" id="IPR000873">
    <property type="entry name" value="AMP-dep_synth/lig_dom"/>
</dbReference>
<protein>
    <submittedName>
        <fullName evidence="3">Polyketide synthase modules and related proteins</fullName>
    </submittedName>
</protein>
<dbReference type="PANTHER" id="PTHR22754:SF32">
    <property type="entry name" value="DISCO-INTERACTING PROTEIN 2"/>
    <property type="match status" value="1"/>
</dbReference>
<gene>
    <name evidence="3" type="ORF">MNBD_GAMMA23-723</name>
</gene>
<dbReference type="AlphaFoldDB" id="A0A3B0ZX23"/>
<dbReference type="InterPro" id="IPR020845">
    <property type="entry name" value="AMP-binding_CS"/>
</dbReference>
<dbReference type="SUPFAM" id="SSF56801">
    <property type="entry name" value="Acetyl-CoA synthetase-like"/>
    <property type="match status" value="1"/>
</dbReference>
<dbReference type="GO" id="GO:0070566">
    <property type="term" value="F:adenylyltransferase activity"/>
    <property type="evidence" value="ECO:0007669"/>
    <property type="project" value="TreeGrafter"/>
</dbReference>
<dbReference type="GO" id="GO:0006633">
    <property type="term" value="P:fatty acid biosynthetic process"/>
    <property type="evidence" value="ECO:0007669"/>
    <property type="project" value="TreeGrafter"/>
</dbReference>
<dbReference type="Gene3D" id="3.40.50.12780">
    <property type="entry name" value="N-terminal domain of ligase-like"/>
    <property type="match status" value="1"/>
</dbReference>
<dbReference type="PROSITE" id="PS50075">
    <property type="entry name" value="CARRIER"/>
    <property type="match status" value="1"/>
</dbReference>
<dbReference type="Pfam" id="PF00550">
    <property type="entry name" value="PP-binding"/>
    <property type="match status" value="1"/>
</dbReference>
<dbReference type="Pfam" id="PF00501">
    <property type="entry name" value="AMP-binding"/>
    <property type="match status" value="1"/>
</dbReference>